<evidence type="ECO:0000313" key="1">
    <source>
        <dbReference type="EMBL" id="OHA68411.1"/>
    </source>
</evidence>
<name>A0A1G2R8H5_9BACT</name>
<dbReference type="Proteomes" id="UP000179258">
    <property type="component" value="Unassembled WGS sequence"/>
</dbReference>
<accession>A0A1G2R8H5</accession>
<gene>
    <name evidence="1" type="ORF">A3D59_04570</name>
</gene>
<dbReference type="AlphaFoldDB" id="A0A1G2R8H5"/>
<organism evidence="1 2">
    <name type="scientific">Candidatus Wildermuthbacteria bacterium RIFCSPHIGHO2_02_FULL_47_17</name>
    <dbReference type="NCBI Taxonomy" id="1802452"/>
    <lineage>
        <taxon>Bacteria</taxon>
        <taxon>Candidatus Wildermuthiibacteriota</taxon>
    </lineage>
</organism>
<dbReference type="EMBL" id="MHTX01000017">
    <property type="protein sequence ID" value="OHA68411.1"/>
    <property type="molecule type" value="Genomic_DNA"/>
</dbReference>
<evidence type="ECO:0000313" key="2">
    <source>
        <dbReference type="Proteomes" id="UP000179258"/>
    </source>
</evidence>
<sequence>MAPAAIEVVEGPDKRGRVIIRSGPYEIHFAPDSNGHARKIGFTCQGTSLEGLYVPPRYFVPAVIRANVILSDRKKRPQNKLPSHSFRFR</sequence>
<reference evidence="1 2" key="1">
    <citation type="journal article" date="2016" name="Nat. Commun.">
        <title>Thousands of microbial genomes shed light on interconnected biogeochemical processes in an aquifer system.</title>
        <authorList>
            <person name="Anantharaman K."/>
            <person name="Brown C.T."/>
            <person name="Hug L.A."/>
            <person name="Sharon I."/>
            <person name="Castelle C.J."/>
            <person name="Probst A.J."/>
            <person name="Thomas B.C."/>
            <person name="Singh A."/>
            <person name="Wilkins M.J."/>
            <person name="Karaoz U."/>
            <person name="Brodie E.L."/>
            <person name="Williams K.H."/>
            <person name="Hubbard S.S."/>
            <person name="Banfield J.F."/>
        </authorList>
    </citation>
    <scope>NUCLEOTIDE SEQUENCE [LARGE SCALE GENOMIC DNA]</scope>
</reference>
<protein>
    <submittedName>
        <fullName evidence="1">Uncharacterized protein</fullName>
    </submittedName>
</protein>
<comment type="caution">
    <text evidence="1">The sequence shown here is derived from an EMBL/GenBank/DDBJ whole genome shotgun (WGS) entry which is preliminary data.</text>
</comment>
<proteinExistence type="predicted"/>